<dbReference type="PANTHER" id="PTHR13966">
    <property type="entry name" value="ENDONUCLEASE RELATED"/>
    <property type="match status" value="1"/>
</dbReference>
<reference evidence="4 5" key="1">
    <citation type="journal article" date="2018" name="Nat. Biotechnol.">
        <title>A standardized bacterial taxonomy based on genome phylogeny substantially revises the tree of life.</title>
        <authorList>
            <person name="Parks D.H."/>
            <person name="Chuvochina M."/>
            <person name="Waite D.W."/>
            <person name="Rinke C."/>
            <person name="Skarshewski A."/>
            <person name="Chaumeil P.A."/>
            <person name="Hugenholtz P."/>
        </authorList>
    </citation>
    <scope>NUCLEOTIDE SEQUENCE [LARGE SCALE GENOMIC DNA]</scope>
    <source>
        <strain evidence="4">UBA11482</strain>
    </source>
</reference>
<evidence type="ECO:0000256" key="1">
    <source>
        <dbReference type="PIRSR" id="PIRSR640255-1"/>
    </source>
</evidence>
<dbReference type="EMBL" id="DNWC01000096">
    <property type="protein sequence ID" value="HBJ08863.1"/>
    <property type="molecule type" value="Genomic_DNA"/>
</dbReference>
<sequence length="604" mass="68244">MKKYSYLLLIFLSIYFTGCEKDETITELEEATLSVSPENLNFDENNPSNNQITIISNVSWNIDVSNNALKVDKSEGGPGESKVSVTDIPAGETYMLTISTVKRNETDKTISKSVAVTRQLQDFTSETVYYDNLDKATWSGSGNPFIDQWDGYINAMGTGAGNIEYTGRTVSVRNNFQSSGYTGASRKNAFYFGGKDAYVTVNNIELQPGQTTFQLSFGCCKFEGDFDTSSNIKVYISGDGSSMKPLTYNRSATKSWALATALFSIQHTVPKTLSIMFVADENNIRMDDIKLVTSNQSTEQIFDFSGINYLCAETPKTIKTNDNYKYVTHFAETLTSQKHVRNYTACYDTYRHNPMWVAYPVHQCYHEKGFGRTNPDPWRPDPKFSASEQSVIYPSDWSNWPWTANGNKPTDSYYYWTPYNNRNFTKGHLLRSADRGGAESEMNIQTFYPTNIAPEAYLYEEHWSKVEELLSDTWECSDTTYVVTGCYYADNSYKTYDASNWGNQSALSKECIIPTARYKVILRTKSGSSGKSIAECSSEEVMAIGFWFPQNLNNENPNTTPPLSNYIYSVSEIEQMIGGEFEFFPTVPTEVKNRVNINDWPGLN</sequence>
<feature type="domain" description="ENPP1-3/EXOG-like endonuclease/phosphodiesterase" evidence="2">
    <location>
        <begin position="340"/>
        <end position="590"/>
    </location>
</feature>
<dbReference type="AlphaFoldDB" id="A0A316R101"/>
<dbReference type="InterPro" id="IPR013783">
    <property type="entry name" value="Ig-like_fold"/>
</dbReference>
<proteinExistence type="predicted"/>
<evidence type="ECO:0000313" key="4">
    <source>
        <dbReference type="EMBL" id="HBJ08863.1"/>
    </source>
</evidence>
<dbReference type="GO" id="GO:0003676">
    <property type="term" value="F:nucleic acid binding"/>
    <property type="evidence" value="ECO:0007669"/>
    <property type="project" value="InterPro"/>
</dbReference>
<evidence type="ECO:0008006" key="6">
    <source>
        <dbReference type="Google" id="ProtNLM"/>
    </source>
</evidence>
<dbReference type="Gene3D" id="3.40.570.10">
    <property type="entry name" value="Extracellular Endonuclease, subunit A"/>
    <property type="match status" value="1"/>
</dbReference>
<feature type="active site" description="Proton acceptor" evidence="1">
    <location>
        <position position="428"/>
    </location>
</feature>
<dbReference type="SMART" id="SM00892">
    <property type="entry name" value="Endonuclease_NS"/>
    <property type="match status" value="1"/>
</dbReference>
<dbReference type="Proteomes" id="UP000262954">
    <property type="component" value="Unassembled WGS sequence"/>
</dbReference>
<dbReference type="InterPro" id="IPR044925">
    <property type="entry name" value="His-Me_finger_sf"/>
</dbReference>
<dbReference type="InterPro" id="IPR001604">
    <property type="entry name" value="Endo_G_ENPP1-like_dom"/>
</dbReference>
<dbReference type="GO" id="GO:0016787">
    <property type="term" value="F:hydrolase activity"/>
    <property type="evidence" value="ECO:0007669"/>
    <property type="project" value="InterPro"/>
</dbReference>
<name>A0A316R101_9BACT</name>
<evidence type="ECO:0000259" key="2">
    <source>
        <dbReference type="SMART" id="SM00477"/>
    </source>
</evidence>
<dbReference type="InterPro" id="IPR044929">
    <property type="entry name" value="DNA/RNA_non-sp_Endonuclease_sf"/>
</dbReference>
<gene>
    <name evidence="4" type="ORF">DDY73_07630</name>
</gene>
<dbReference type="InterPro" id="IPR020821">
    <property type="entry name" value="ENPP1-3/EXOG-like_nuc-like"/>
</dbReference>
<evidence type="ECO:0000313" key="5">
    <source>
        <dbReference type="Proteomes" id="UP000262954"/>
    </source>
</evidence>
<accession>A0A316R101</accession>
<dbReference type="GO" id="GO:0004519">
    <property type="term" value="F:endonuclease activity"/>
    <property type="evidence" value="ECO:0007669"/>
    <property type="project" value="TreeGrafter"/>
</dbReference>
<evidence type="ECO:0000259" key="3">
    <source>
        <dbReference type="SMART" id="SM00892"/>
    </source>
</evidence>
<feature type="domain" description="DNA/RNA non-specific endonuclease/pyrophosphatase/phosphodiesterase" evidence="3">
    <location>
        <begin position="339"/>
        <end position="590"/>
    </location>
</feature>
<dbReference type="Gene3D" id="2.60.40.10">
    <property type="entry name" value="Immunoglobulins"/>
    <property type="match status" value="1"/>
</dbReference>
<dbReference type="SMART" id="SM00477">
    <property type="entry name" value="NUC"/>
    <property type="match status" value="1"/>
</dbReference>
<dbReference type="Pfam" id="PF01223">
    <property type="entry name" value="Endonuclease_NS"/>
    <property type="match status" value="1"/>
</dbReference>
<dbReference type="GO" id="GO:0046872">
    <property type="term" value="F:metal ion binding"/>
    <property type="evidence" value="ECO:0007669"/>
    <property type="project" value="InterPro"/>
</dbReference>
<dbReference type="InterPro" id="IPR040255">
    <property type="entry name" value="Non-specific_endonuclease"/>
</dbReference>
<protein>
    <recommendedName>
        <fullName evidence="6">DNA/RNA non-specific endonuclease</fullName>
    </recommendedName>
</protein>
<organism evidence="4 5">
    <name type="scientific">Coprobacter fastidiosus</name>
    <dbReference type="NCBI Taxonomy" id="1099853"/>
    <lineage>
        <taxon>Bacteria</taxon>
        <taxon>Pseudomonadati</taxon>
        <taxon>Bacteroidota</taxon>
        <taxon>Bacteroidia</taxon>
        <taxon>Bacteroidales</taxon>
        <taxon>Barnesiellaceae</taxon>
        <taxon>Coprobacter</taxon>
    </lineage>
</organism>
<comment type="caution">
    <text evidence="4">The sequence shown here is derived from an EMBL/GenBank/DDBJ whole genome shotgun (WGS) entry which is preliminary data.</text>
</comment>
<dbReference type="SUPFAM" id="SSF54060">
    <property type="entry name" value="His-Me finger endonucleases"/>
    <property type="match status" value="1"/>
</dbReference>
<dbReference type="PANTHER" id="PTHR13966:SF5">
    <property type="entry name" value="ENDONUCLEASE G, MITOCHONDRIAL"/>
    <property type="match status" value="1"/>
</dbReference>